<keyword evidence="1" id="KW-0812">Transmembrane</keyword>
<comment type="caution">
    <text evidence="2">The sequence shown here is derived from an EMBL/GenBank/DDBJ whole genome shotgun (WGS) entry which is preliminary data.</text>
</comment>
<feature type="transmembrane region" description="Helical" evidence="1">
    <location>
        <begin position="12"/>
        <end position="32"/>
    </location>
</feature>
<dbReference type="Proteomes" id="UP000011513">
    <property type="component" value="Unassembled WGS sequence"/>
</dbReference>
<proteinExistence type="predicted"/>
<evidence type="ECO:0000313" key="3">
    <source>
        <dbReference type="Proteomes" id="UP000011513"/>
    </source>
</evidence>
<sequence length="44" mass="4833">MSAVGPLVFGALLWGSLLGVFCVFCFEAYAVARGTVRLRRRDRA</sequence>
<keyword evidence="3" id="KW-1185">Reference proteome</keyword>
<reference evidence="2 3" key="1">
    <citation type="journal article" date="2014" name="PLoS Genet.">
        <title>Phylogenetically driven sequencing of extremely halophilic archaea reveals strategies for static and dynamic osmo-response.</title>
        <authorList>
            <person name="Becker E.A."/>
            <person name="Seitzer P.M."/>
            <person name="Tritt A."/>
            <person name="Larsen D."/>
            <person name="Krusor M."/>
            <person name="Yao A.I."/>
            <person name="Wu D."/>
            <person name="Madern D."/>
            <person name="Eisen J.A."/>
            <person name="Darling A.E."/>
            <person name="Facciotti M.T."/>
        </authorList>
    </citation>
    <scope>NUCLEOTIDE SEQUENCE [LARGE SCALE GENOMIC DNA]</scope>
    <source>
        <strain evidence="2 3">JCM 14848</strain>
    </source>
</reference>
<keyword evidence="1" id="KW-1133">Transmembrane helix</keyword>
<keyword evidence="1" id="KW-0472">Membrane</keyword>
<dbReference type="AlphaFoldDB" id="M0D815"/>
<organism evidence="2 3">
    <name type="scientific">Halogeometricum pallidum JCM 14848</name>
    <dbReference type="NCBI Taxonomy" id="1227487"/>
    <lineage>
        <taxon>Archaea</taxon>
        <taxon>Methanobacteriati</taxon>
        <taxon>Methanobacteriota</taxon>
        <taxon>Stenosarchaea group</taxon>
        <taxon>Halobacteria</taxon>
        <taxon>Halobacteriales</taxon>
        <taxon>Haloferacaceae</taxon>
        <taxon>Halogeometricum</taxon>
    </lineage>
</organism>
<evidence type="ECO:0000256" key="1">
    <source>
        <dbReference type="SAM" id="Phobius"/>
    </source>
</evidence>
<name>M0D815_HALPD</name>
<dbReference type="EMBL" id="AOIV01000019">
    <property type="protein sequence ID" value="ELZ31635.1"/>
    <property type="molecule type" value="Genomic_DNA"/>
</dbReference>
<protein>
    <submittedName>
        <fullName evidence="2">Uncharacterized protein</fullName>
    </submittedName>
</protein>
<dbReference type="RefSeq" id="WP_008385702.1">
    <property type="nucleotide sequence ID" value="NZ_AOIV01000019.1"/>
</dbReference>
<dbReference type="InParanoid" id="M0D815"/>
<gene>
    <name evidence="2" type="ORF">C474_08177</name>
</gene>
<evidence type="ECO:0000313" key="2">
    <source>
        <dbReference type="EMBL" id="ELZ31635.1"/>
    </source>
</evidence>
<accession>M0D815</accession>